<comment type="caution">
    <text evidence="7">The sequence shown here is derived from an EMBL/GenBank/DDBJ whole genome shotgun (WGS) entry which is preliminary data.</text>
</comment>
<evidence type="ECO:0000256" key="3">
    <source>
        <dbReference type="ARBA" id="ARBA00022801"/>
    </source>
</evidence>
<dbReference type="Proteomes" id="UP000634647">
    <property type="component" value="Unassembled WGS sequence"/>
</dbReference>
<evidence type="ECO:0000313" key="8">
    <source>
        <dbReference type="EMBL" id="SDX19601.1"/>
    </source>
</evidence>
<dbReference type="GO" id="GO:0046872">
    <property type="term" value="F:metal ion binding"/>
    <property type="evidence" value="ECO:0007669"/>
    <property type="project" value="UniProtKB-KW"/>
</dbReference>
<proteinExistence type="predicted"/>
<dbReference type="GO" id="GO:1901907">
    <property type="term" value="P:diadenosine pentaphosphate catabolic process"/>
    <property type="evidence" value="ECO:0007669"/>
    <property type="project" value="TreeGrafter"/>
</dbReference>
<dbReference type="GO" id="GO:1901909">
    <property type="term" value="P:diadenosine hexaphosphate catabolic process"/>
    <property type="evidence" value="ECO:0007669"/>
    <property type="project" value="TreeGrafter"/>
</dbReference>
<evidence type="ECO:0000313" key="10">
    <source>
        <dbReference type="Proteomes" id="UP000634647"/>
    </source>
</evidence>
<evidence type="ECO:0000256" key="5">
    <source>
        <dbReference type="SAM" id="MobiDB-lite"/>
    </source>
</evidence>
<feature type="domain" description="Nudix hydrolase" evidence="6">
    <location>
        <begin position="31"/>
        <end position="167"/>
    </location>
</feature>
<dbReference type="GO" id="GO:1901911">
    <property type="term" value="P:adenosine 5'-(hexahydrogen pentaphosphate) catabolic process"/>
    <property type="evidence" value="ECO:0007669"/>
    <property type="project" value="TreeGrafter"/>
</dbReference>
<dbReference type="GO" id="GO:0034431">
    <property type="term" value="F:bis(5'-adenosyl)-hexaphosphatase activity"/>
    <property type="evidence" value="ECO:0007669"/>
    <property type="project" value="TreeGrafter"/>
</dbReference>
<dbReference type="Gene3D" id="3.90.79.10">
    <property type="entry name" value="Nucleoside Triphosphate Pyrophosphohydrolase"/>
    <property type="match status" value="1"/>
</dbReference>
<evidence type="ECO:0000256" key="1">
    <source>
        <dbReference type="ARBA" id="ARBA00001946"/>
    </source>
</evidence>
<keyword evidence="9" id="KW-1185">Reference proteome</keyword>
<dbReference type="EMBL" id="BNAB01000010">
    <property type="protein sequence ID" value="GHE02659.1"/>
    <property type="molecule type" value="Genomic_DNA"/>
</dbReference>
<dbReference type="Proteomes" id="UP000199541">
    <property type="component" value="Unassembled WGS sequence"/>
</dbReference>
<evidence type="ECO:0000313" key="9">
    <source>
        <dbReference type="Proteomes" id="UP000199541"/>
    </source>
</evidence>
<dbReference type="AlphaFoldDB" id="A0AAN4ZZU2"/>
<gene>
    <name evidence="7" type="ORF">GCM10008024_23080</name>
    <name evidence="8" type="ORF">SAMN05444006_111118</name>
</gene>
<dbReference type="RefSeq" id="WP_081825169.1">
    <property type="nucleotide sequence ID" value="NZ_BNAB01000010.1"/>
</dbReference>
<keyword evidence="2" id="KW-0479">Metal-binding</keyword>
<dbReference type="EMBL" id="FNOB01000011">
    <property type="protein sequence ID" value="SDX19601.1"/>
    <property type="molecule type" value="Genomic_DNA"/>
</dbReference>
<dbReference type="InterPro" id="IPR015797">
    <property type="entry name" value="NUDIX_hydrolase-like_dom_sf"/>
</dbReference>
<dbReference type="Pfam" id="PF00293">
    <property type="entry name" value="NUDIX"/>
    <property type="match status" value="1"/>
</dbReference>
<dbReference type="GO" id="GO:0008486">
    <property type="term" value="F:diphosphoinositol-polyphosphate diphosphatase activity"/>
    <property type="evidence" value="ECO:0007669"/>
    <property type="project" value="TreeGrafter"/>
</dbReference>
<dbReference type="PANTHER" id="PTHR12629">
    <property type="entry name" value="DIPHOSPHOINOSITOL POLYPHOSPHATE PHOSPHOHYDROLASE"/>
    <property type="match status" value="1"/>
</dbReference>
<reference evidence="7" key="1">
    <citation type="journal article" date="2014" name="Int. J. Syst. Evol. Microbiol.">
        <title>Complete genome sequence of Corynebacterium casei LMG S-19264T (=DSM 44701T), isolated from a smear-ripened cheese.</title>
        <authorList>
            <consortium name="US DOE Joint Genome Institute (JGI-PGF)"/>
            <person name="Walter F."/>
            <person name="Albersmeier A."/>
            <person name="Kalinowski J."/>
            <person name="Ruckert C."/>
        </authorList>
    </citation>
    <scope>NUCLEOTIDE SEQUENCE</scope>
    <source>
        <strain evidence="7">CGMCC 1.10859</strain>
    </source>
</reference>
<protein>
    <submittedName>
        <fullName evidence="8">8-oxo-dGTP pyrophosphatase MutT, NUDIX family</fullName>
    </submittedName>
</protein>
<comment type="cofactor">
    <cofactor evidence="1">
        <name>Mg(2+)</name>
        <dbReference type="ChEBI" id="CHEBI:18420"/>
    </cofactor>
</comment>
<dbReference type="InterPro" id="IPR000086">
    <property type="entry name" value="NUDIX_hydrolase_dom"/>
</dbReference>
<name>A0AAN4ZZU2_9RHOB</name>
<dbReference type="CDD" id="cd04666">
    <property type="entry name" value="NUDIX_DIPP2_like_Nudt4"/>
    <property type="match status" value="1"/>
</dbReference>
<evidence type="ECO:0000313" key="7">
    <source>
        <dbReference type="EMBL" id="GHE02659.1"/>
    </source>
</evidence>
<reference evidence="8 9" key="2">
    <citation type="submission" date="2016-10" db="EMBL/GenBank/DDBJ databases">
        <authorList>
            <person name="Varghese N."/>
            <person name="Submissions S."/>
        </authorList>
    </citation>
    <scope>NUCLEOTIDE SEQUENCE [LARGE SCALE GENOMIC DNA]</scope>
    <source>
        <strain evidence="8 9">DSM 24802</strain>
    </source>
</reference>
<dbReference type="SUPFAM" id="SSF55811">
    <property type="entry name" value="Nudix"/>
    <property type="match status" value="1"/>
</dbReference>
<dbReference type="GO" id="GO:0034432">
    <property type="term" value="F:bis(5'-adenosyl)-pentaphosphatase activity"/>
    <property type="evidence" value="ECO:0007669"/>
    <property type="project" value="TreeGrafter"/>
</dbReference>
<reference evidence="7" key="3">
    <citation type="submission" date="2023-06" db="EMBL/GenBank/DDBJ databases">
        <authorList>
            <person name="Sun Q."/>
            <person name="Zhou Y."/>
        </authorList>
    </citation>
    <scope>NUCLEOTIDE SEQUENCE</scope>
    <source>
        <strain evidence="7">CGMCC 1.10859</strain>
    </source>
</reference>
<dbReference type="InterPro" id="IPR047198">
    <property type="entry name" value="DDP-like_NUDIX"/>
</dbReference>
<accession>A0AAN4ZZU2</accession>
<dbReference type="GO" id="GO:0005737">
    <property type="term" value="C:cytoplasm"/>
    <property type="evidence" value="ECO:0007669"/>
    <property type="project" value="TreeGrafter"/>
</dbReference>
<dbReference type="PANTHER" id="PTHR12629:SF0">
    <property type="entry name" value="DIPHOSPHOINOSITOL-POLYPHOSPHATE DIPHOSPHATASE"/>
    <property type="match status" value="1"/>
</dbReference>
<evidence type="ECO:0000259" key="6">
    <source>
        <dbReference type="PROSITE" id="PS51462"/>
    </source>
</evidence>
<evidence type="ECO:0000256" key="2">
    <source>
        <dbReference type="ARBA" id="ARBA00022723"/>
    </source>
</evidence>
<keyword evidence="3" id="KW-0378">Hydrolase</keyword>
<evidence type="ECO:0000256" key="4">
    <source>
        <dbReference type="ARBA" id="ARBA00022842"/>
    </source>
</evidence>
<dbReference type="GO" id="GO:0071543">
    <property type="term" value="P:diphosphoinositol polyphosphate metabolic process"/>
    <property type="evidence" value="ECO:0007669"/>
    <property type="project" value="TreeGrafter"/>
</dbReference>
<dbReference type="GO" id="GO:0000298">
    <property type="term" value="F:endopolyphosphatase activity"/>
    <property type="evidence" value="ECO:0007669"/>
    <property type="project" value="TreeGrafter"/>
</dbReference>
<dbReference type="PROSITE" id="PS51462">
    <property type="entry name" value="NUDIX"/>
    <property type="match status" value="1"/>
</dbReference>
<keyword evidence="4" id="KW-0460">Magnesium</keyword>
<feature type="region of interest" description="Disordered" evidence="5">
    <location>
        <begin position="1"/>
        <end position="30"/>
    </location>
</feature>
<organism evidence="7 10">
    <name type="scientific">Allgaiera indica</name>
    <dbReference type="NCBI Taxonomy" id="765699"/>
    <lineage>
        <taxon>Bacteria</taxon>
        <taxon>Pseudomonadati</taxon>
        <taxon>Pseudomonadota</taxon>
        <taxon>Alphaproteobacteria</taxon>
        <taxon>Rhodobacterales</taxon>
        <taxon>Paracoccaceae</taxon>
        <taxon>Allgaiera</taxon>
    </lineage>
</organism>
<sequence length="184" mass="20224">MSYEGKANIPAQKKGKAVTTGAVGAEAGDRPPRTQYGALCWRRRRGGSEIEVLLVSSRETGRWIIPKGWPIKGLGPSETARQEAYEEAGVNGKVSDACAGIYSYTKLLGPQRSNGVPCVVAVYPIRVSKLLDDFPEREERRRRWFSPKKAAQKVDEPELRALLREFPEVLGKKGEKSGGPKKAS</sequence>